<evidence type="ECO:0000256" key="1">
    <source>
        <dbReference type="SAM" id="MobiDB-lite"/>
    </source>
</evidence>
<dbReference type="InterPro" id="IPR036305">
    <property type="entry name" value="RGS_sf"/>
</dbReference>
<proteinExistence type="predicted"/>
<feature type="compositionally biased region" description="Basic and acidic residues" evidence="1">
    <location>
        <begin position="328"/>
        <end position="338"/>
    </location>
</feature>
<feature type="domain" description="RGS" evidence="2">
    <location>
        <begin position="110"/>
        <end position="242"/>
    </location>
</feature>
<feature type="compositionally biased region" description="Polar residues" evidence="1">
    <location>
        <begin position="317"/>
        <end position="326"/>
    </location>
</feature>
<name>A0ABR1G9H7_AURAN</name>
<organism evidence="3 4">
    <name type="scientific">Aureococcus anophagefferens</name>
    <name type="common">Harmful bloom alga</name>
    <dbReference type="NCBI Taxonomy" id="44056"/>
    <lineage>
        <taxon>Eukaryota</taxon>
        <taxon>Sar</taxon>
        <taxon>Stramenopiles</taxon>
        <taxon>Ochrophyta</taxon>
        <taxon>Pelagophyceae</taxon>
        <taxon>Pelagomonadales</taxon>
        <taxon>Pelagomonadaceae</taxon>
        <taxon>Aureococcus</taxon>
    </lineage>
</organism>
<evidence type="ECO:0000313" key="3">
    <source>
        <dbReference type="EMBL" id="KAK7249658.1"/>
    </source>
</evidence>
<dbReference type="PROSITE" id="PS50132">
    <property type="entry name" value="RGS"/>
    <property type="match status" value="1"/>
</dbReference>
<reference evidence="3 4" key="1">
    <citation type="submission" date="2024-03" db="EMBL/GenBank/DDBJ databases">
        <title>Aureococcus anophagefferens CCMP1851 and Kratosvirus quantuckense: Draft genome of a second virus-susceptible host strain in the model system.</title>
        <authorList>
            <person name="Chase E."/>
            <person name="Truchon A.R."/>
            <person name="Schepens W."/>
            <person name="Wilhelm S.W."/>
        </authorList>
    </citation>
    <scope>NUCLEOTIDE SEQUENCE [LARGE SCALE GENOMIC DNA]</scope>
    <source>
        <strain evidence="3 4">CCMP1851</strain>
    </source>
</reference>
<dbReference type="Proteomes" id="UP001363151">
    <property type="component" value="Unassembled WGS sequence"/>
</dbReference>
<dbReference type="Gene3D" id="1.10.167.10">
    <property type="entry name" value="Regulator of G-protein Signalling 4, domain 2"/>
    <property type="match status" value="1"/>
</dbReference>
<accession>A0ABR1G9H7</accession>
<keyword evidence="4" id="KW-1185">Reference proteome</keyword>
<protein>
    <recommendedName>
        <fullName evidence="2">RGS domain-containing protein</fullName>
    </recommendedName>
</protein>
<sequence>MGGAASSARPGGGDAGRSYQAGAGGAPQPTTRPQPGCPAPDGPPTRQRRSSRQKITDTAVNLARKMSVSKRGAEGKDAMRRRLSQMQLPGFEGPDGAAREQAASEAALSTLSMILADPSECEVFESFLHSEYSVELLHLWKAIRKWDAQLDRQVMTARSQNPGPEPPALAGEMRDARLVSQAVEIYDKFLDPGGDYFCASRVRFDAAEVAGLLERGVVRRGLFQGAKEAVANVLSAGLLRRYGAWMDTDNARRESKAIYDRRPSGGGLSESSDELYQLDDLGHRVRKGSNFSADSLNSPLPFEGGSPAGHACHARSFSLSGPSSGGNKPDKQDRRRSESSVVSGSSSNSNDNALRIVLTKPRRFSHQTSTTVWIPNLQPDFNETEAAA</sequence>
<feature type="compositionally biased region" description="Pro residues" evidence="1">
    <location>
        <begin position="30"/>
        <end position="43"/>
    </location>
</feature>
<feature type="region of interest" description="Disordered" evidence="1">
    <location>
        <begin position="302"/>
        <end position="354"/>
    </location>
</feature>
<gene>
    <name evidence="3" type="ORF">SO694_00004259</name>
</gene>
<feature type="region of interest" description="Disordered" evidence="1">
    <location>
        <begin position="1"/>
        <end position="56"/>
    </location>
</feature>
<dbReference type="EMBL" id="JBBJCI010000040">
    <property type="protein sequence ID" value="KAK7249658.1"/>
    <property type="molecule type" value="Genomic_DNA"/>
</dbReference>
<dbReference type="SMART" id="SM00315">
    <property type="entry name" value="RGS"/>
    <property type="match status" value="1"/>
</dbReference>
<dbReference type="SUPFAM" id="SSF48097">
    <property type="entry name" value="Regulator of G-protein signaling, RGS"/>
    <property type="match status" value="1"/>
</dbReference>
<comment type="caution">
    <text evidence="3">The sequence shown here is derived from an EMBL/GenBank/DDBJ whole genome shotgun (WGS) entry which is preliminary data.</text>
</comment>
<evidence type="ECO:0000259" key="2">
    <source>
        <dbReference type="PROSITE" id="PS50132"/>
    </source>
</evidence>
<dbReference type="Pfam" id="PF00615">
    <property type="entry name" value="RGS"/>
    <property type="match status" value="1"/>
</dbReference>
<feature type="compositionally biased region" description="Low complexity" evidence="1">
    <location>
        <begin position="339"/>
        <end position="350"/>
    </location>
</feature>
<dbReference type="InterPro" id="IPR016137">
    <property type="entry name" value="RGS"/>
</dbReference>
<evidence type="ECO:0000313" key="4">
    <source>
        <dbReference type="Proteomes" id="UP001363151"/>
    </source>
</evidence>
<dbReference type="InterPro" id="IPR044926">
    <property type="entry name" value="RGS_subdomain_2"/>
</dbReference>